<evidence type="ECO:0000259" key="9">
    <source>
        <dbReference type="SMART" id="SM00387"/>
    </source>
</evidence>
<feature type="region of interest" description="Disordered" evidence="6">
    <location>
        <begin position="634"/>
        <end position="701"/>
    </location>
</feature>
<keyword evidence="4" id="KW-0808">Transferase</keyword>
<proteinExistence type="predicted"/>
<name>A0ABQ4IMA5_9ACTN</name>
<gene>
    <name evidence="10" type="ORF">Vgi01_57280</name>
</gene>
<keyword evidence="3" id="KW-0597">Phosphoprotein</keyword>
<dbReference type="EMBL" id="BOPA01000061">
    <property type="protein sequence ID" value="GIJ19044.1"/>
    <property type="molecule type" value="Genomic_DNA"/>
</dbReference>
<keyword evidence="11" id="KW-1185">Reference proteome</keyword>
<feature type="transmembrane region" description="Helical" evidence="7">
    <location>
        <begin position="299"/>
        <end position="322"/>
    </location>
</feature>
<keyword evidence="7" id="KW-0812">Transmembrane</keyword>
<dbReference type="Pfam" id="PF08376">
    <property type="entry name" value="NIT"/>
    <property type="match status" value="1"/>
</dbReference>
<evidence type="ECO:0000256" key="8">
    <source>
        <dbReference type="SAM" id="SignalP"/>
    </source>
</evidence>
<sequence length="788" mass="83974">MRVARRLALLLAIPLSATVLFAAWGVTSTARQAVSADRLQVLVAVSSAVGEVLYELDRERQVAVSVVSDAGGGLNAVLEQSAVSDRAIDAYRQRRAELDMSRPAVGRLVGPLDEQLLLLPALREQVKARSTSLTAVLVRYRAVIACGLAVREAVGQVGGADGVLADHLRVAAALSQASEYAGVQQAAVAVGSGRVVSQAVQRDLAATRAGFDEALLVVSQRSPTRWRAWLDQALTGEQVLTAQRIDDGIARTQVGQRLRVAPGRWSAASGERRDRLHQVQSRIDDDILAEVGRQRTRQWTASGVLSGVAAVLLAVAAVFAWWQGRVLARRLRGVRDAVTGMARDELPALVRRVESADPTDPGSVPVPPRALAPATVRDEVDEVTAAFDSLAGTTYRISTDLARHRQVAVGAVEAVGRRCQAITNRLLGELDRAERDEKDSATLETLFAVDNLAAQLLHGTQSLLVLSGRTLGMAYEEPAELVTVVQAAQSRIQDYRRIVFGLVDDRVLVPPALIDDLVHLLASLLDNAARYSPDDVFVSGHLMGNRAILQVTDTGNGIAPDLLDQLNRELAAPSPTIGVEHIRRQGIATVALLAAAHGLRVRLLPASPHGTVAEVEIPADKLLVRIPERVALPTGPIAGRRPPGGTPASHIALPATVAPHPGGPSRRHDRPAPVDAPTQALPQIPAQRPGPGGQEPPIYRQAGERHSPSAWFEEGGTVHVSAETVPFEGGATTSNGLPKRQPTTAFTPAVRPAPVAARCRPTAGLAQTADAYQRGLGRRSHQPREEQR</sequence>
<evidence type="ECO:0000256" key="6">
    <source>
        <dbReference type="SAM" id="MobiDB-lite"/>
    </source>
</evidence>
<evidence type="ECO:0000256" key="1">
    <source>
        <dbReference type="ARBA" id="ARBA00000085"/>
    </source>
</evidence>
<evidence type="ECO:0000256" key="2">
    <source>
        <dbReference type="ARBA" id="ARBA00012438"/>
    </source>
</evidence>
<organism evidence="10 11">
    <name type="scientific">Micromonospora gifhornensis</name>
    <dbReference type="NCBI Taxonomy" id="84594"/>
    <lineage>
        <taxon>Bacteria</taxon>
        <taxon>Bacillati</taxon>
        <taxon>Actinomycetota</taxon>
        <taxon>Actinomycetes</taxon>
        <taxon>Micromonosporales</taxon>
        <taxon>Micromonosporaceae</taxon>
        <taxon>Micromonospora</taxon>
    </lineage>
</organism>
<feature type="domain" description="Histidine kinase/HSP90-like ATPase" evidence="9">
    <location>
        <begin position="512"/>
        <end position="621"/>
    </location>
</feature>
<dbReference type="PANTHER" id="PTHR45436:SF5">
    <property type="entry name" value="SENSOR HISTIDINE KINASE TRCS"/>
    <property type="match status" value="1"/>
</dbReference>
<dbReference type="InterPro" id="IPR013587">
    <property type="entry name" value="Nitrate/nitrite_sensing"/>
</dbReference>
<feature type="region of interest" description="Disordered" evidence="6">
    <location>
        <begin position="769"/>
        <end position="788"/>
    </location>
</feature>
<evidence type="ECO:0000256" key="7">
    <source>
        <dbReference type="SAM" id="Phobius"/>
    </source>
</evidence>
<evidence type="ECO:0000256" key="4">
    <source>
        <dbReference type="ARBA" id="ARBA00022679"/>
    </source>
</evidence>
<dbReference type="SMART" id="SM00387">
    <property type="entry name" value="HATPase_c"/>
    <property type="match status" value="1"/>
</dbReference>
<evidence type="ECO:0000256" key="3">
    <source>
        <dbReference type="ARBA" id="ARBA00022553"/>
    </source>
</evidence>
<dbReference type="Gene3D" id="3.30.565.10">
    <property type="entry name" value="Histidine kinase-like ATPase, C-terminal domain"/>
    <property type="match status" value="1"/>
</dbReference>
<comment type="catalytic activity">
    <reaction evidence="1">
        <text>ATP + protein L-histidine = ADP + protein N-phospho-L-histidine.</text>
        <dbReference type="EC" id="2.7.13.3"/>
    </reaction>
</comment>
<keyword evidence="7" id="KW-1133">Transmembrane helix</keyword>
<feature type="chain" id="PRO_5045238363" description="histidine kinase" evidence="8">
    <location>
        <begin position="23"/>
        <end position="788"/>
    </location>
</feature>
<dbReference type="PANTHER" id="PTHR45436">
    <property type="entry name" value="SENSOR HISTIDINE KINASE YKOH"/>
    <property type="match status" value="1"/>
</dbReference>
<keyword evidence="5" id="KW-0418">Kinase</keyword>
<evidence type="ECO:0000313" key="11">
    <source>
        <dbReference type="Proteomes" id="UP000647860"/>
    </source>
</evidence>
<protein>
    <recommendedName>
        <fullName evidence="2">histidine kinase</fullName>
        <ecNumber evidence="2">2.7.13.3</ecNumber>
    </recommendedName>
</protein>
<dbReference type="InterPro" id="IPR036890">
    <property type="entry name" value="HATPase_C_sf"/>
</dbReference>
<dbReference type="InterPro" id="IPR050428">
    <property type="entry name" value="TCS_sensor_his_kinase"/>
</dbReference>
<dbReference type="Proteomes" id="UP000647860">
    <property type="component" value="Unassembled WGS sequence"/>
</dbReference>
<dbReference type="SUPFAM" id="SSF55874">
    <property type="entry name" value="ATPase domain of HSP90 chaperone/DNA topoisomerase II/histidine kinase"/>
    <property type="match status" value="1"/>
</dbReference>
<evidence type="ECO:0000256" key="5">
    <source>
        <dbReference type="ARBA" id="ARBA00022777"/>
    </source>
</evidence>
<feature type="signal peptide" evidence="8">
    <location>
        <begin position="1"/>
        <end position="22"/>
    </location>
</feature>
<keyword evidence="7" id="KW-0472">Membrane</keyword>
<comment type="caution">
    <text evidence="10">The sequence shown here is derived from an EMBL/GenBank/DDBJ whole genome shotgun (WGS) entry which is preliminary data.</text>
</comment>
<dbReference type="Pfam" id="PF02518">
    <property type="entry name" value="HATPase_c"/>
    <property type="match status" value="1"/>
</dbReference>
<dbReference type="EC" id="2.7.13.3" evidence="2"/>
<accession>A0ABQ4IMA5</accession>
<evidence type="ECO:0000313" key="10">
    <source>
        <dbReference type="EMBL" id="GIJ19044.1"/>
    </source>
</evidence>
<reference evidence="10 11" key="1">
    <citation type="submission" date="2021-01" db="EMBL/GenBank/DDBJ databases">
        <title>Whole genome shotgun sequence of Verrucosispora gifhornensis NBRC 16317.</title>
        <authorList>
            <person name="Komaki H."/>
            <person name="Tamura T."/>
        </authorList>
    </citation>
    <scope>NUCLEOTIDE SEQUENCE [LARGE SCALE GENOMIC DNA]</scope>
    <source>
        <strain evidence="10 11">NBRC 16317</strain>
    </source>
</reference>
<keyword evidence="8" id="KW-0732">Signal</keyword>
<dbReference type="InterPro" id="IPR003594">
    <property type="entry name" value="HATPase_dom"/>
</dbReference>